<protein>
    <submittedName>
        <fullName evidence="2">Uncharacterized protein</fullName>
    </submittedName>
</protein>
<proteinExistence type="predicted"/>
<sequence length="69" mass="7107">MTTGRGVHGRRGPRQGPDVSPPARAGGSCCVAAGAGRRSRGPPDCLCPGGRGQAQRDRRHAPATPKSEY</sequence>
<evidence type="ECO:0000313" key="2">
    <source>
        <dbReference type="EMBL" id="KWS06516.1"/>
    </source>
</evidence>
<dbReference type="AlphaFoldDB" id="A0A120AHP6"/>
<evidence type="ECO:0000256" key="1">
    <source>
        <dbReference type="SAM" id="MobiDB-lite"/>
    </source>
</evidence>
<feature type="region of interest" description="Disordered" evidence="1">
    <location>
        <begin position="1"/>
        <end position="69"/>
    </location>
</feature>
<name>A0A120AHP6_9GAMM</name>
<reference evidence="2 3" key="1">
    <citation type="journal article" date="2014" name="Genome Announc.">
        <title>Draft Genome Sequence of Lysobacter capsici AZ78, a Bacterium Antagonistic to Plant-Pathogenic Oomycetes.</title>
        <authorList>
            <person name="Puopolo G."/>
            <person name="Sonego P."/>
            <person name="Engelen K."/>
            <person name="Pertot I."/>
        </authorList>
    </citation>
    <scope>NUCLEOTIDE SEQUENCE [LARGE SCALE GENOMIC DNA]</scope>
    <source>
        <strain evidence="2 3">AZ78</strain>
    </source>
</reference>
<accession>A0A120AHP6</accession>
<organism evidence="2 3">
    <name type="scientific">Lysobacter capsici AZ78</name>
    <dbReference type="NCBI Taxonomy" id="1444315"/>
    <lineage>
        <taxon>Bacteria</taxon>
        <taxon>Pseudomonadati</taxon>
        <taxon>Pseudomonadota</taxon>
        <taxon>Gammaproteobacteria</taxon>
        <taxon>Lysobacterales</taxon>
        <taxon>Lysobacteraceae</taxon>
        <taxon>Lysobacter</taxon>
    </lineage>
</organism>
<comment type="caution">
    <text evidence="2">The sequence shown here is derived from an EMBL/GenBank/DDBJ whole genome shotgun (WGS) entry which is preliminary data.</text>
</comment>
<dbReference type="Proteomes" id="UP000023435">
    <property type="component" value="Unassembled WGS sequence"/>
</dbReference>
<evidence type="ECO:0000313" key="3">
    <source>
        <dbReference type="Proteomes" id="UP000023435"/>
    </source>
</evidence>
<keyword evidence="3" id="KW-1185">Reference proteome</keyword>
<gene>
    <name evidence="2" type="ORF">AZ78_4072</name>
</gene>
<dbReference type="EMBL" id="JAJA02000001">
    <property type="protein sequence ID" value="KWS06516.1"/>
    <property type="molecule type" value="Genomic_DNA"/>
</dbReference>
<feature type="compositionally biased region" description="Low complexity" evidence="1">
    <location>
        <begin position="23"/>
        <end position="36"/>
    </location>
</feature>